<feature type="compositionally biased region" description="Low complexity" evidence="1">
    <location>
        <begin position="281"/>
        <end position="313"/>
    </location>
</feature>
<dbReference type="HOGENOM" id="CLU_987153_0_0_1"/>
<dbReference type="Proteomes" id="UP000008984">
    <property type="component" value="Unassembled WGS sequence"/>
</dbReference>
<dbReference type="OrthoDB" id="5152093at2759"/>
<feature type="compositionally biased region" description="Low complexity" evidence="1">
    <location>
        <begin position="256"/>
        <end position="274"/>
    </location>
</feature>
<protein>
    <submittedName>
        <fullName evidence="2">Predicted protein</fullName>
    </submittedName>
</protein>
<dbReference type="RefSeq" id="XP_006965687.1">
    <property type="nucleotide sequence ID" value="XM_006965625.1"/>
</dbReference>
<evidence type="ECO:0000313" key="2">
    <source>
        <dbReference type="EMBL" id="EGR48267.1"/>
    </source>
</evidence>
<keyword evidence="3" id="KW-1185">Reference proteome</keyword>
<dbReference type="GeneID" id="18483321"/>
<dbReference type="eggNOG" id="ENOG502SDDW">
    <property type="taxonomic scope" value="Eukaryota"/>
</dbReference>
<reference evidence="2 3" key="1">
    <citation type="journal article" date="2008" name="Nat. Biotechnol.">
        <title>Genome sequencing and analysis of the biomass-degrading fungus Trichoderma reesei (syn. Hypocrea jecorina).</title>
        <authorList>
            <person name="Martinez D."/>
            <person name="Berka R.M."/>
            <person name="Henrissat B."/>
            <person name="Saloheimo M."/>
            <person name="Arvas M."/>
            <person name="Baker S.E."/>
            <person name="Chapman J."/>
            <person name="Chertkov O."/>
            <person name="Coutinho P.M."/>
            <person name="Cullen D."/>
            <person name="Danchin E.G."/>
            <person name="Grigoriev I.V."/>
            <person name="Harris P."/>
            <person name="Jackson M."/>
            <person name="Kubicek C.P."/>
            <person name="Han C.S."/>
            <person name="Ho I."/>
            <person name="Larrondo L.F."/>
            <person name="de Leon A.L."/>
            <person name="Magnuson J.K."/>
            <person name="Merino S."/>
            <person name="Misra M."/>
            <person name="Nelson B."/>
            <person name="Putnam N."/>
            <person name="Robbertse B."/>
            <person name="Salamov A.A."/>
            <person name="Schmoll M."/>
            <person name="Terry A."/>
            <person name="Thayer N."/>
            <person name="Westerholm-Parvinen A."/>
            <person name="Schoch C.L."/>
            <person name="Yao J."/>
            <person name="Barabote R."/>
            <person name="Nelson M.A."/>
            <person name="Detter C."/>
            <person name="Bruce D."/>
            <person name="Kuske C.R."/>
            <person name="Xie G."/>
            <person name="Richardson P."/>
            <person name="Rokhsar D.S."/>
            <person name="Lucas S.M."/>
            <person name="Rubin E.M."/>
            <person name="Dunn-Coleman N."/>
            <person name="Ward M."/>
            <person name="Brettin T.S."/>
        </authorList>
    </citation>
    <scope>NUCLEOTIDE SEQUENCE [LARGE SCALE GENOMIC DNA]</scope>
    <source>
        <strain evidence="2 3">QM6a</strain>
    </source>
</reference>
<evidence type="ECO:0000313" key="3">
    <source>
        <dbReference type="Proteomes" id="UP000008984"/>
    </source>
</evidence>
<feature type="compositionally biased region" description="Low complexity" evidence="1">
    <location>
        <begin position="190"/>
        <end position="243"/>
    </location>
</feature>
<dbReference type="KEGG" id="tre:TRIREDRAFT_122087"/>
<accession>G0RKK8</accession>
<dbReference type="AlphaFoldDB" id="G0RKK8"/>
<dbReference type="EMBL" id="GL985065">
    <property type="protein sequence ID" value="EGR48267.1"/>
    <property type="molecule type" value="Genomic_DNA"/>
</dbReference>
<dbReference type="VEuPathDB" id="FungiDB:TRIREDRAFT_122087"/>
<proteinExistence type="predicted"/>
<organism evidence="3">
    <name type="scientific">Hypocrea jecorina (strain QM6a)</name>
    <name type="common">Trichoderma reesei</name>
    <dbReference type="NCBI Taxonomy" id="431241"/>
    <lineage>
        <taxon>Eukaryota</taxon>
        <taxon>Fungi</taxon>
        <taxon>Dikarya</taxon>
        <taxon>Ascomycota</taxon>
        <taxon>Pezizomycotina</taxon>
        <taxon>Sordariomycetes</taxon>
        <taxon>Hypocreomycetidae</taxon>
        <taxon>Hypocreales</taxon>
        <taxon>Hypocreaceae</taxon>
        <taxon>Trichoderma</taxon>
    </lineage>
</organism>
<name>G0RKK8_HYPJQ</name>
<feature type="region of interest" description="Disordered" evidence="1">
    <location>
        <begin position="190"/>
        <end position="313"/>
    </location>
</feature>
<evidence type="ECO:0000256" key="1">
    <source>
        <dbReference type="SAM" id="MobiDB-lite"/>
    </source>
</evidence>
<sequence>MIKLQAASGAQRDRLLYPQHFKINSKPHRKTMVPHLATRISLHSLSLILLLSPTSIAATNLIPHKPPARLLARAPPTSSFQDFSAIVVAAQCRPGEFTCNAGCMPQRAECCPDGLGYCKQGYACVVDGCCPIGHTCGDEITCDLGEVPCGEKLCMPEGAVCCPDGGYCHAGEECFQNGFKQYCQKADGNGSTTTGRTSTSNIAETTTTTTTTVRGQSTASSLALSTNTNAEETFASTTAETQTVAPTSSSTLPQDTSSESVTSTTSTPAVISSPPFRPEESSSSSPATTTTSFTSLSSSSSSAAGSATTTSTSEGNAIAENGVLGAALALVAVYMMALL</sequence>
<gene>
    <name evidence="2" type="ORF">TRIREDRAFT_122087</name>
</gene>
<feature type="compositionally biased region" description="Polar residues" evidence="1">
    <location>
        <begin position="244"/>
        <end position="255"/>
    </location>
</feature>